<evidence type="ECO:0000256" key="2">
    <source>
        <dbReference type="ARBA" id="ARBA00006474"/>
    </source>
</evidence>
<dbReference type="InterPro" id="IPR036390">
    <property type="entry name" value="WH_DNA-bd_sf"/>
</dbReference>
<dbReference type="Pfam" id="PF13491">
    <property type="entry name" value="FtsK_4TM"/>
    <property type="match status" value="1"/>
</dbReference>
<dbReference type="InterPro" id="IPR003593">
    <property type="entry name" value="AAA+_ATPase"/>
</dbReference>
<dbReference type="GO" id="GO:0051301">
    <property type="term" value="P:cell division"/>
    <property type="evidence" value="ECO:0007669"/>
    <property type="project" value="UniProtKB-KW"/>
</dbReference>
<evidence type="ECO:0000256" key="6">
    <source>
        <dbReference type="ARBA" id="ARBA00022741"/>
    </source>
</evidence>
<dbReference type="SUPFAM" id="SSF52540">
    <property type="entry name" value="P-loop containing nucleoside triphosphate hydrolases"/>
    <property type="match status" value="1"/>
</dbReference>
<feature type="transmembrane region" description="Helical" evidence="15">
    <location>
        <begin position="62"/>
        <end position="82"/>
    </location>
</feature>
<keyword evidence="7" id="KW-0159">Chromosome partition</keyword>
<dbReference type="Pfam" id="PF09397">
    <property type="entry name" value="FtsK_gamma"/>
    <property type="match status" value="1"/>
</dbReference>
<feature type="transmembrane region" description="Helical" evidence="15">
    <location>
        <begin position="89"/>
        <end position="110"/>
    </location>
</feature>
<feature type="domain" description="FtsK" evidence="16">
    <location>
        <begin position="429"/>
        <end position="628"/>
    </location>
</feature>
<dbReference type="InterPro" id="IPR050206">
    <property type="entry name" value="FtsK/SpoIIIE/SftA"/>
</dbReference>
<dbReference type="InterPro" id="IPR027417">
    <property type="entry name" value="P-loop_NTPase"/>
</dbReference>
<name>A0A381UK11_9ZZZZ</name>
<dbReference type="SMART" id="SM00382">
    <property type="entry name" value="AAA"/>
    <property type="match status" value="1"/>
</dbReference>
<proteinExistence type="inferred from homology"/>
<keyword evidence="5 15" id="KW-0812">Transmembrane</keyword>
<dbReference type="AlphaFoldDB" id="A0A381UK11"/>
<dbReference type="GO" id="GO:0005524">
    <property type="term" value="F:ATP binding"/>
    <property type="evidence" value="ECO:0007669"/>
    <property type="project" value="UniProtKB-KW"/>
</dbReference>
<protein>
    <recommendedName>
        <fullName evidence="16">FtsK domain-containing protein</fullName>
    </recommendedName>
</protein>
<dbReference type="GO" id="GO:0003677">
    <property type="term" value="F:DNA binding"/>
    <property type="evidence" value="ECO:0007669"/>
    <property type="project" value="UniProtKB-KW"/>
</dbReference>
<dbReference type="SMART" id="SM00843">
    <property type="entry name" value="Ftsk_gamma"/>
    <property type="match status" value="1"/>
</dbReference>
<dbReference type="InterPro" id="IPR018541">
    <property type="entry name" value="Ftsk_gamma"/>
</dbReference>
<dbReference type="SUPFAM" id="SSF46785">
    <property type="entry name" value="Winged helix' DNA-binding domain"/>
    <property type="match status" value="1"/>
</dbReference>
<accession>A0A381UK11</accession>
<evidence type="ECO:0000256" key="15">
    <source>
        <dbReference type="SAM" id="Phobius"/>
    </source>
</evidence>
<evidence type="ECO:0000259" key="16">
    <source>
        <dbReference type="PROSITE" id="PS50901"/>
    </source>
</evidence>
<keyword evidence="6" id="KW-0547">Nucleotide-binding</keyword>
<evidence type="ECO:0000256" key="14">
    <source>
        <dbReference type="SAM" id="MobiDB-lite"/>
    </source>
</evidence>
<keyword evidence="10" id="KW-0238">DNA-binding</keyword>
<dbReference type="Pfam" id="PF17854">
    <property type="entry name" value="FtsK_alpha"/>
    <property type="match status" value="1"/>
</dbReference>
<sequence length="774" mass="86943">MNYRRQEVIGILLCVLALCVFLSFATYNPYETPSGLTPEVAQTNIMGLFGIYTSYYLMKFSFGWGTFFLPIIMGLAGFTLFTRKDWEQTLHYSGFLTGIGIWLSLLIAWVGQSRGGMWEAEYPGFIGYNLWNFLIDIFGVYASGIIQIVVFILLISGLFHFSIYSAIKNIYQKLNDKWTEWQERRALGKVIIQKNEMEFTPSGDTPEYEENIESDEIEVSSEEVEDPMEEVEESIEEKVFSELDLEPKTEENETIKNDSEDSHQENIAIEDEKEIEEGDLDAEKERRAKYRQYKMPTLEYLHDPVEIRNPYSEEELKGKANSLSHALDTFGVTGRVVRISPGPVITLFEIEPAEGVRVNKFTNLSDDLARVMKAQRVRIIAPIPGSKSVGIELPNDNPSTVFLKNIINSEQFIQAESKLSISLGKTTTGDAYVFDLGKMPHILVAGATGAGKSVCINTMIISILYKAKPDEVKFILIDPKKLELATYKTLVGYHLITAPNLDEYVMTTPENAVGILDSAIVEMERRFQVFADARVRNIGEYHDRKKENPDLETVPYLVVVIDELADLMLTSGRAIEEPITRLAQKARAVGIHLIVATQRPSVDVITGVIKSNFPARIAFQVSSKIDSRTIIDQMGAEKLLGNGDLLFLLPGTASPIRLHNAYVTLDEIEAIMEHVSNQPKPEEILLPETRKEKSDGEFVLEEGQDELLKDAAVLVIQNQQASVSLLQRKFRIGYSRAGRLVDELESLGIISGYSGSKAREVLVDESYLDTIFSG</sequence>
<evidence type="ECO:0000256" key="9">
    <source>
        <dbReference type="ARBA" id="ARBA00022989"/>
    </source>
</evidence>
<comment type="subcellular location">
    <subcellularLocation>
        <location evidence="1">Cell membrane</location>
        <topology evidence="1">Multi-pass membrane protein</topology>
    </subcellularLocation>
</comment>
<evidence type="ECO:0000256" key="10">
    <source>
        <dbReference type="ARBA" id="ARBA00023125"/>
    </source>
</evidence>
<dbReference type="InterPro" id="IPR002543">
    <property type="entry name" value="FtsK_dom"/>
</dbReference>
<evidence type="ECO:0000256" key="12">
    <source>
        <dbReference type="ARBA" id="ARBA00023306"/>
    </source>
</evidence>
<evidence type="ECO:0000256" key="7">
    <source>
        <dbReference type="ARBA" id="ARBA00022829"/>
    </source>
</evidence>
<dbReference type="PROSITE" id="PS50901">
    <property type="entry name" value="FTSK"/>
    <property type="match status" value="1"/>
</dbReference>
<keyword evidence="11 15" id="KW-0472">Membrane</keyword>
<gene>
    <name evidence="17" type="ORF">METZ01_LOCUS80935</name>
</gene>
<evidence type="ECO:0000313" key="17">
    <source>
        <dbReference type="EMBL" id="SVA28081.1"/>
    </source>
</evidence>
<dbReference type="PANTHER" id="PTHR22683:SF41">
    <property type="entry name" value="DNA TRANSLOCASE FTSK"/>
    <property type="match status" value="1"/>
</dbReference>
<keyword evidence="3" id="KW-1003">Cell membrane</keyword>
<evidence type="ECO:0000256" key="11">
    <source>
        <dbReference type="ARBA" id="ARBA00023136"/>
    </source>
</evidence>
<dbReference type="GO" id="GO:0007059">
    <property type="term" value="P:chromosome segregation"/>
    <property type="evidence" value="ECO:0007669"/>
    <property type="project" value="UniProtKB-KW"/>
</dbReference>
<dbReference type="Pfam" id="PF01580">
    <property type="entry name" value="FtsK_SpoIIIE"/>
    <property type="match status" value="1"/>
</dbReference>
<dbReference type="Gene3D" id="3.30.980.40">
    <property type="match status" value="1"/>
</dbReference>
<evidence type="ECO:0000256" key="13">
    <source>
        <dbReference type="ARBA" id="ARBA00025923"/>
    </source>
</evidence>
<evidence type="ECO:0000256" key="4">
    <source>
        <dbReference type="ARBA" id="ARBA00022618"/>
    </source>
</evidence>
<dbReference type="Gene3D" id="1.10.10.10">
    <property type="entry name" value="Winged helix-like DNA-binding domain superfamily/Winged helix DNA-binding domain"/>
    <property type="match status" value="1"/>
</dbReference>
<reference evidence="17" key="1">
    <citation type="submission" date="2018-05" db="EMBL/GenBank/DDBJ databases">
        <authorList>
            <person name="Lanie J.A."/>
            <person name="Ng W.-L."/>
            <person name="Kazmierczak K.M."/>
            <person name="Andrzejewski T.M."/>
            <person name="Davidsen T.M."/>
            <person name="Wayne K.J."/>
            <person name="Tettelin H."/>
            <person name="Glass J.I."/>
            <person name="Rusch D."/>
            <person name="Podicherti R."/>
            <person name="Tsui H.-C.T."/>
            <person name="Winkler M.E."/>
        </authorList>
    </citation>
    <scope>NUCLEOTIDE SEQUENCE</scope>
</reference>
<feature type="compositionally biased region" description="Acidic residues" evidence="14">
    <location>
        <begin position="268"/>
        <end position="279"/>
    </location>
</feature>
<dbReference type="InterPro" id="IPR025199">
    <property type="entry name" value="FtsK_4TM"/>
</dbReference>
<dbReference type="InterPro" id="IPR036388">
    <property type="entry name" value="WH-like_DNA-bd_sf"/>
</dbReference>
<feature type="transmembrane region" description="Helical" evidence="15">
    <location>
        <begin position="130"/>
        <end position="163"/>
    </location>
</feature>
<dbReference type="GO" id="GO:0005886">
    <property type="term" value="C:plasma membrane"/>
    <property type="evidence" value="ECO:0007669"/>
    <property type="project" value="UniProtKB-SubCell"/>
</dbReference>
<dbReference type="Gene3D" id="3.40.50.300">
    <property type="entry name" value="P-loop containing nucleotide triphosphate hydrolases"/>
    <property type="match status" value="1"/>
</dbReference>
<comment type="similarity">
    <text evidence="2">Belongs to the FtsK/SpoIIIE/SftA family.</text>
</comment>
<keyword evidence="12" id="KW-0131">Cell cycle</keyword>
<evidence type="ECO:0000256" key="1">
    <source>
        <dbReference type="ARBA" id="ARBA00004651"/>
    </source>
</evidence>
<keyword evidence="4" id="KW-0132">Cell division</keyword>
<comment type="subunit">
    <text evidence="13">Homohexamer. Forms a ring that surrounds DNA.</text>
</comment>
<evidence type="ECO:0000256" key="8">
    <source>
        <dbReference type="ARBA" id="ARBA00022840"/>
    </source>
</evidence>
<dbReference type="EMBL" id="UINC01006529">
    <property type="protein sequence ID" value="SVA28081.1"/>
    <property type="molecule type" value="Genomic_DNA"/>
</dbReference>
<evidence type="ECO:0000256" key="5">
    <source>
        <dbReference type="ARBA" id="ARBA00022692"/>
    </source>
</evidence>
<dbReference type="InterPro" id="IPR041027">
    <property type="entry name" value="FtsK_alpha"/>
</dbReference>
<evidence type="ECO:0000256" key="3">
    <source>
        <dbReference type="ARBA" id="ARBA00022475"/>
    </source>
</evidence>
<organism evidence="17">
    <name type="scientific">marine metagenome</name>
    <dbReference type="NCBI Taxonomy" id="408172"/>
    <lineage>
        <taxon>unclassified sequences</taxon>
        <taxon>metagenomes</taxon>
        <taxon>ecological metagenomes</taxon>
    </lineage>
</organism>
<feature type="region of interest" description="Disordered" evidence="14">
    <location>
        <begin position="247"/>
        <end position="279"/>
    </location>
</feature>
<keyword evidence="8" id="KW-0067">ATP-binding</keyword>
<dbReference type="PANTHER" id="PTHR22683">
    <property type="entry name" value="SPORULATION PROTEIN RELATED"/>
    <property type="match status" value="1"/>
</dbReference>
<dbReference type="CDD" id="cd01127">
    <property type="entry name" value="TrwB_TraG_TraD_VirD4"/>
    <property type="match status" value="1"/>
</dbReference>
<keyword evidence="9 15" id="KW-1133">Transmembrane helix</keyword>
<feature type="compositionally biased region" description="Basic and acidic residues" evidence="14">
    <location>
        <begin position="247"/>
        <end position="264"/>
    </location>
</feature>